<dbReference type="AlphaFoldDB" id="A0A1W7CZ56"/>
<evidence type="ECO:0000313" key="2">
    <source>
        <dbReference type="Proteomes" id="UP000194218"/>
    </source>
</evidence>
<name>A0A1W7CZ56_9ACTN</name>
<evidence type="ECO:0000313" key="1">
    <source>
        <dbReference type="EMBL" id="ARQ70131.1"/>
    </source>
</evidence>
<proteinExistence type="predicted"/>
<accession>A0A1W7CZ56</accession>
<protein>
    <submittedName>
        <fullName evidence="1">Uncharacterized protein</fullName>
    </submittedName>
</protein>
<organism evidence="1 2">
    <name type="scientific">Streptomyces marincola</name>
    <dbReference type="NCBI Taxonomy" id="2878388"/>
    <lineage>
        <taxon>Bacteria</taxon>
        <taxon>Bacillati</taxon>
        <taxon>Actinomycetota</taxon>
        <taxon>Actinomycetes</taxon>
        <taxon>Kitasatosporales</taxon>
        <taxon>Streptomycetaceae</taxon>
        <taxon>Streptomyces</taxon>
    </lineage>
</organism>
<sequence length="70" mass="7320">MARGGLTRLTGKGGGPNCDDDDCPNVYLDEADGSIVVQGQQCAAFRPPDGEVLARIPASVLKEAIHPLGW</sequence>
<keyword evidence="2" id="KW-1185">Reference proteome</keyword>
<dbReference type="OrthoDB" id="3431675at2"/>
<dbReference type="EMBL" id="CP021121">
    <property type="protein sequence ID" value="ARQ70131.1"/>
    <property type="molecule type" value="Genomic_DNA"/>
</dbReference>
<dbReference type="KEGG" id="smao:CAG99_15900"/>
<reference evidence="1 2" key="1">
    <citation type="submission" date="2017-05" db="EMBL/GenBank/DDBJ databases">
        <title>Complete genome sequence of Streptomyces sp. SCSIO 03032 revealed the diverse biosynthetic pathways for its bioactive secondary metabolites.</title>
        <authorList>
            <person name="Ma L."/>
            <person name="Zhu Y."/>
            <person name="Zhang W."/>
            <person name="Zhang G."/>
            <person name="Tian X."/>
            <person name="Zhang S."/>
            <person name="Zhang C."/>
        </authorList>
    </citation>
    <scope>NUCLEOTIDE SEQUENCE [LARGE SCALE GENOMIC DNA]</scope>
    <source>
        <strain evidence="1 2">SCSIO 03032</strain>
    </source>
</reference>
<dbReference type="RefSeq" id="WP_086159985.1">
    <property type="nucleotide sequence ID" value="NZ_CP021121.1"/>
</dbReference>
<dbReference type="Proteomes" id="UP000194218">
    <property type="component" value="Chromosome"/>
</dbReference>
<gene>
    <name evidence="1" type="ORF">CAG99_15900</name>
</gene>